<reference evidence="3 4" key="1">
    <citation type="submission" date="2015-11" db="EMBL/GenBank/DDBJ databases">
        <authorList>
            <person name="Zhang Y."/>
            <person name="Guo Z."/>
        </authorList>
    </citation>
    <scope>NUCLEOTIDE SEQUENCE [LARGE SCALE GENOMIC DNA]</scope>
    <source>
        <strain evidence="3 4">KCTC 12086</strain>
    </source>
</reference>
<dbReference type="Gene3D" id="3.40.50.720">
    <property type="entry name" value="NAD(P)-binding Rossmann-like Domain"/>
    <property type="match status" value="1"/>
</dbReference>
<dbReference type="GO" id="GO:0016616">
    <property type="term" value="F:oxidoreductase activity, acting on the CH-OH group of donors, NAD or NADP as acceptor"/>
    <property type="evidence" value="ECO:0007669"/>
    <property type="project" value="TreeGrafter"/>
</dbReference>
<dbReference type="InterPro" id="IPR036291">
    <property type="entry name" value="NAD(P)-bd_dom_sf"/>
</dbReference>
<dbReference type="InterPro" id="IPR002347">
    <property type="entry name" value="SDR_fam"/>
</dbReference>
<name>A0A0S2JYJ5_9GAMM</name>
<evidence type="ECO:0000313" key="4">
    <source>
        <dbReference type="Proteomes" id="UP000061457"/>
    </source>
</evidence>
<gene>
    <name evidence="3" type="ORF">PP2015_407</name>
</gene>
<dbReference type="PATRIC" id="fig|161398.10.peg.417"/>
<dbReference type="PRINTS" id="PR00081">
    <property type="entry name" value="GDHRDH"/>
</dbReference>
<dbReference type="EMBL" id="CP013187">
    <property type="protein sequence ID" value="ALO40932.1"/>
    <property type="molecule type" value="Genomic_DNA"/>
</dbReference>
<dbReference type="SUPFAM" id="SSF51735">
    <property type="entry name" value="NAD(P)-binding Rossmann-fold domains"/>
    <property type="match status" value="1"/>
</dbReference>
<dbReference type="Pfam" id="PF00106">
    <property type="entry name" value="adh_short"/>
    <property type="match status" value="1"/>
</dbReference>
<evidence type="ECO:0000256" key="2">
    <source>
        <dbReference type="RuleBase" id="RU000363"/>
    </source>
</evidence>
<comment type="similarity">
    <text evidence="1 2">Belongs to the short-chain dehydrogenases/reductases (SDR) family.</text>
</comment>
<dbReference type="RefSeq" id="WP_227009198.1">
    <property type="nucleotide sequence ID" value="NZ_CP013187.1"/>
</dbReference>
<dbReference type="STRING" id="161398.PP2015_407"/>
<keyword evidence="4" id="KW-1185">Reference proteome</keyword>
<dbReference type="CDD" id="cd05233">
    <property type="entry name" value="SDR_c"/>
    <property type="match status" value="1"/>
</dbReference>
<protein>
    <submittedName>
        <fullName evidence="3">Sepiapterin reductase</fullName>
    </submittedName>
</protein>
<dbReference type="PRINTS" id="PR00080">
    <property type="entry name" value="SDRFAMILY"/>
</dbReference>
<accession>A0A0S2JYJ5</accession>
<dbReference type="AlphaFoldDB" id="A0A0S2JYJ5"/>
<organism evidence="3 4">
    <name type="scientific">Pseudoalteromonas phenolica</name>
    <dbReference type="NCBI Taxonomy" id="161398"/>
    <lineage>
        <taxon>Bacteria</taxon>
        <taxon>Pseudomonadati</taxon>
        <taxon>Pseudomonadota</taxon>
        <taxon>Gammaproteobacteria</taxon>
        <taxon>Alteromonadales</taxon>
        <taxon>Pseudoalteromonadaceae</taxon>
        <taxon>Pseudoalteromonas</taxon>
    </lineage>
</organism>
<dbReference type="KEGG" id="pphe:PP2015_407"/>
<sequence length="217" mass="24164">MSTQSQNQNNIKVLITGGNGDLAKALKSELEERGTFVVTTPNRADLDVSCPESVKSFFEEKTFDVVINMAGTLYSSRILDSAPELWIKDIQVNLIGSYLICRSALLMNTKTRIINISSTAGFNSYVDWTSYCASKAGVLRLSEGLFKDGFTINTLCPGAIDTKLRDGLDIVNMNVMSISEGIQPIIDCIDSKFNNGEIIFYRKNEFKVFSKVDEYYE</sequence>
<evidence type="ECO:0000313" key="3">
    <source>
        <dbReference type="EMBL" id="ALO40932.1"/>
    </source>
</evidence>
<dbReference type="PANTHER" id="PTHR42760">
    <property type="entry name" value="SHORT-CHAIN DEHYDROGENASES/REDUCTASES FAMILY MEMBER"/>
    <property type="match status" value="1"/>
</dbReference>
<evidence type="ECO:0000256" key="1">
    <source>
        <dbReference type="ARBA" id="ARBA00006484"/>
    </source>
</evidence>
<dbReference type="Proteomes" id="UP000061457">
    <property type="component" value="Chromosome I"/>
</dbReference>
<proteinExistence type="inferred from homology"/>